<proteinExistence type="predicted"/>
<dbReference type="InterPro" id="IPR044925">
    <property type="entry name" value="His-Me_finger_sf"/>
</dbReference>
<dbReference type="OrthoDB" id="3732358at2"/>
<keyword evidence="2" id="KW-1185">Reference proteome</keyword>
<dbReference type="Proteomes" id="UP000317998">
    <property type="component" value="Unassembled WGS sequence"/>
</dbReference>
<dbReference type="GO" id="GO:0004519">
    <property type="term" value="F:endonuclease activity"/>
    <property type="evidence" value="ECO:0007669"/>
    <property type="project" value="InterPro"/>
</dbReference>
<dbReference type="AlphaFoldDB" id="A0A542YF52"/>
<evidence type="ECO:0000313" key="1">
    <source>
        <dbReference type="EMBL" id="TQL46701.1"/>
    </source>
</evidence>
<protein>
    <recommendedName>
        <fullName evidence="3">HNH endonuclease</fullName>
    </recommendedName>
</protein>
<dbReference type="SUPFAM" id="SSF54060">
    <property type="entry name" value="His-Me finger endonucleases"/>
    <property type="match status" value="1"/>
</dbReference>
<reference evidence="1 2" key="1">
    <citation type="submission" date="2019-06" db="EMBL/GenBank/DDBJ databases">
        <title>Sequencing the genomes of 1000 actinobacteria strains.</title>
        <authorList>
            <person name="Klenk H.-P."/>
        </authorList>
    </citation>
    <scope>NUCLEOTIDE SEQUENCE [LARGE SCALE GENOMIC DNA]</scope>
    <source>
        <strain evidence="1 2">DSM 26477</strain>
    </source>
</reference>
<accession>A0A542YF52</accession>
<evidence type="ECO:0008006" key="3">
    <source>
        <dbReference type="Google" id="ProtNLM"/>
    </source>
</evidence>
<organism evidence="1 2">
    <name type="scientific">Homoserinimonas aerilata</name>
    <dbReference type="NCBI Taxonomy" id="1162970"/>
    <lineage>
        <taxon>Bacteria</taxon>
        <taxon>Bacillati</taxon>
        <taxon>Actinomycetota</taxon>
        <taxon>Actinomycetes</taxon>
        <taxon>Micrococcales</taxon>
        <taxon>Microbacteriaceae</taxon>
        <taxon>Homoserinimonas</taxon>
    </lineage>
</organism>
<name>A0A542YF52_9MICO</name>
<dbReference type="Gene3D" id="3.90.75.10">
    <property type="entry name" value="Homing Intron 3 (I-ppo) Encoded Endonuclease, Chain A"/>
    <property type="match status" value="1"/>
</dbReference>
<evidence type="ECO:0000313" key="2">
    <source>
        <dbReference type="Proteomes" id="UP000317998"/>
    </source>
</evidence>
<sequence>MTAPACTVDGCAVEYAAKGYCHLHYNRWKRHGDPHHAQRMMPRDASIAERLALLTTSGETPDDCQEFNGGLHHTGYARVRIGGVEKGLHVWALIEASGEDHSATMDALHSCDNRACANARHLRWGTLQDNMDDKVARGRQSRLGGEAHPGAKLTWPAVREIRSRAGEPLPVLASAFGVSKSLVSLILRNERWIEAAA</sequence>
<comment type="caution">
    <text evidence="1">The sequence shown here is derived from an EMBL/GenBank/DDBJ whole genome shotgun (WGS) entry which is preliminary data.</text>
</comment>
<dbReference type="EMBL" id="VFOM01000002">
    <property type="protein sequence ID" value="TQL46701.1"/>
    <property type="molecule type" value="Genomic_DNA"/>
</dbReference>
<dbReference type="RefSeq" id="WP_141881348.1">
    <property type="nucleotide sequence ID" value="NZ_VFOM01000002.1"/>
</dbReference>
<gene>
    <name evidence="1" type="ORF">FB562_2225</name>
</gene>
<dbReference type="InterPro" id="IPR044930">
    <property type="entry name" value="Homing_endonuclease_His-Me"/>
</dbReference>